<sequence length="362" mass="41948">MRWLALIIVRYGLNIVYSCHWLQNVNVTAVTSDGSGFMRLINGCIEDTLFAERPVRMLLISHQENVRYLGRNTIKHMGVLEALSFWKCPISTITPNIAGEAPNLKTFEISYGSLKKIPRGAFNNLPLLELLSIHNNKINLVEDLSFANLPHLKRIYASHNDIENWSRDWFTNTTQLMLLDFRFNKIRTIPRRAFGRLSKLREIYLDYNAISVIHSSAFRGVHKLIYLGLRHNRLKEIPGDVFPDDFRIHTLMLDANILNFLSSEVLEKLIVKSVSIDNNPWKCPCLDRIWKWVYKNNGSIKSNKDCVDERIPVCAYSTESLQSCLENVDQKLTKRYYNALKSLHPPLAGHCKIQRFFNEDQL</sequence>
<keyword evidence="1" id="KW-0433">Leucine-rich repeat</keyword>
<dbReference type="PANTHER" id="PTHR24366:SF96">
    <property type="entry name" value="LEUCINE RICH REPEAT CONTAINING 53"/>
    <property type="match status" value="1"/>
</dbReference>
<name>A0A834IV27_RHYFE</name>
<feature type="signal peptide" evidence="3">
    <location>
        <begin position="1"/>
        <end position="18"/>
    </location>
</feature>
<dbReference type="EMBL" id="JAACXV010000051">
    <property type="protein sequence ID" value="KAF7285588.1"/>
    <property type="molecule type" value="Genomic_DNA"/>
</dbReference>
<dbReference type="InterPro" id="IPR003591">
    <property type="entry name" value="Leu-rich_rpt_typical-subtyp"/>
</dbReference>
<evidence type="ECO:0000256" key="2">
    <source>
        <dbReference type="ARBA" id="ARBA00022737"/>
    </source>
</evidence>
<evidence type="ECO:0000313" key="4">
    <source>
        <dbReference type="EMBL" id="KAF7285588.1"/>
    </source>
</evidence>
<dbReference type="Proteomes" id="UP000625711">
    <property type="component" value="Unassembled WGS sequence"/>
</dbReference>
<keyword evidence="3" id="KW-0732">Signal</keyword>
<organism evidence="4 5">
    <name type="scientific">Rhynchophorus ferrugineus</name>
    <name type="common">Red palm weevil</name>
    <name type="synonym">Curculio ferrugineus</name>
    <dbReference type="NCBI Taxonomy" id="354439"/>
    <lineage>
        <taxon>Eukaryota</taxon>
        <taxon>Metazoa</taxon>
        <taxon>Ecdysozoa</taxon>
        <taxon>Arthropoda</taxon>
        <taxon>Hexapoda</taxon>
        <taxon>Insecta</taxon>
        <taxon>Pterygota</taxon>
        <taxon>Neoptera</taxon>
        <taxon>Endopterygota</taxon>
        <taxon>Coleoptera</taxon>
        <taxon>Polyphaga</taxon>
        <taxon>Cucujiformia</taxon>
        <taxon>Curculionidae</taxon>
        <taxon>Dryophthorinae</taxon>
        <taxon>Rhynchophorus</taxon>
    </lineage>
</organism>
<evidence type="ECO:0000256" key="1">
    <source>
        <dbReference type="ARBA" id="ARBA00022614"/>
    </source>
</evidence>
<keyword evidence="5" id="KW-1185">Reference proteome</keyword>
<reference evidence="4" key="1">
    <citation type="submission" date="2020-08" db="EMBL/GenBank/DDBJ databases">
        <title>Genome sequencing and assembly of the red palm weevil Rhynchophorus ferrugineus.</title>
        <authorList>
            <person name="Dias G.B."/>
            <person name="Bergman C.M."/>
            <person name="Manee M."/>
        </authorList>
    </citation>
    <scope>NUCLEOTIDE SEQUENCE</scope>
    <source>
        <strain evidence="4">AA-2017</strain>
        <tissue evidence="4">Whole larva</tissue>
    </source>
</reference>
<dbReference type="InterPro" id="IPR001611">
    <property type="entry name" value="Leu-rich_rpt"/>
</dbReference>
<dbReference type="SMART" id="SM00369">
    <property type="entry name" value="LRR_TYP"/>
    <property type="match status" value="6"/>
</dbReference>
<gene>
    <name evidence="4" type="ORF">GWI33_010497</name>
</gene>
<dbReference type="Gene3D" id="3.80.10.10">
    <property type="entry name" value="Ribonuclease Inhibitor"/>
    <property type="match status" value="2"/>
</dbReference>
<dbReference type="PANTHER" id="PTHR24366">
    <property type="entry name" value="IG(IMMUNOGLOBULIN) AND LRR(LEUCINE RICH REPEAT) DOMAINS"/>
    <property type="match status" value="1"/>
</dbReference>
<feature type="chain" id="PRO_5032632254" evidence="3">
    <location>
        <begin position="19"/>
        <end position="362"/>
    </location>
</feature>
<protein>
    <submittedName>
        <fullName evidence="4">Uncharacterized protein</fullName>
    </submittedName>
</protein>
<comment type="caution">
    <text evidence="4">The sequence shown here is derived from an EMBL/GenBank/DDBJ whole genome shotgun (WGS) entry which is preliminary data.</text>
</comment>
<keyword evidence="2" id="KW-0677">Repeat</keyword>
<dbReference type="AlphaFoldDB" id="A0A834IV27"/>
<dbReference type="InterPro" id="IPR032675">
    <property type="entry name" value="LRR_dom_sf"/>
</dbReference>
<dbReference type="Pfam" id="PF13855">
    <property type="entry name" value="LRR_8"/>
    <property type="match status" value="2"/>
</dbReference>
<accession>A0A834IV27</accession>
<dbReference type="SUPFAM" id="SSF52058">
    <property type="entry name" value="L domain-like"/>
    <property type="match status" value="1"/>
</dbReference>
<proteinExistence type="predicted"/>
<evidence type="ECO:0000256" key="3">
    <source>
        <dbReference type="SAM" id="SignalP"/>
    </source>
</evidence>
<dbReference type="OrthoDB" id="676979at2759"/>
<evidence type="ECO:0000313" key="5">
    <source>
        <dbReference type="Proteomes" id="UP000625711"/>
    </source>
</evidence>